<gene>
    <name evidence="1" type="ORF">DERYTH_LOCUS19083</name>
</gene>
<evidence type="ECO:0000313" key="2">
    <source>
        <dbReference type="Proteomes" id="UP000789405"/>
    </source>
</evidence>
<feature type="non-terminal residue" evidence="1">
    <location>
        <position position="1"/>
    </location>
</feature>
<keyword evidence="2" id="KW-1185">Reference proteome</keyword>
<dbReference type="Proteomes" id="UP000789405">
    <property type="component" value="Unassembled WGS sequence"/>
</dbReference>
<dbReference type="AlphaFoldDB" id="A0A9N9JGL2"/>
<reference evidence="1" key="1">
    <citation type="submission" date="2021-06" db="EMBL/GenBank/DDBJ databases">
        <authorList>
            <person name="Kallberg Y."/>
            <person name="Tangrot J."/>
            <person name="Rosling A."/>
        </authorList>
    </citation>
    <scope>NUCLEOTIDE SEQUENCE</scope>
    <source>
        <strain evidence="1">MA453B</strain>
    </source>
</reference>
<evidence type="ECO:0000313" key="1">
    <source>
        <dbReference type="EMBL" id="CAG8775199.1"/>
    </source>
</evidence>
<dbReference type="EMBL" id="CAJVPY010020346">
    <property type="protein sequence ID" value="CAG8775199.1"/>
    <property type="molecule type" value="Genomic_DNA"/>
</dbReference>
<proteinExistence type="predicted"/>
<name>A0A9N9JGL2_9GLOM</name>
<protein>
    <submittedName>
        <fullName evidence="1">9512_t:CDS:1</fullName>
    </submittedName>
</protein>
<accession>A0A9N9JGL2</accession>
<organism evidence="1 2">
    <name type="scientific">Dentiscutata erythropus</name>
    <dbReference type="NCBI Taxonomy" id="1348616"/>
    <lineage>
        <taxon>Eukaryota</taxon>
        <taxon>Fungi</taxon>
        <taxon>Fungi incertae sedis</taxon>
        <taxon>Mucoromycota</taxon>
        <taxon>Glomeromycotina</taxon>
        <taxon>Glomeromycetes</taxon>
        <taxon>Diversisporales</taxon>
        <taxon>Gigasporaceae</taxon>
        <taxon>Dentiscutata</taxon>
    </lineage>
</organism>
<comment type="caution">
    <text evidence="1">The sequence shown here is derived from an EMBL/GenBank/DDBJ whole genome shotgun (WGS) entry which is preliminary data.</text>
</comment>
<sequence>KISTIAPNTVAQYQALKLIQEAKSKISKYECLLDHTSDKNR</sequence>